<organism evidence="2 3">
    <name type="scientific">Amycolatopsis vancoresmycina DSM 44592</name>
    <dbReference type="NCBI Taxonomy" id="1292037"/>
    <lineage>
        <taxon>Bacteria</taxon>
        <taxon>Bacillati</taxon>
        <taxon>Actinomycetota</taxon>
        <taxon>Actinomycetes</taxon>
        <taxon>Pseudonocardiales</taxon>
        <taxon>Pseudonocardiaceae</taxon>
        <taxon>Amycolatopsis</taxon>
    </lineage>
</organism>
<evidence type="ECO:0000259" key="1">
    <source>
        <dbReference type="Pfam" id="PF05729"/>
    </source>
</evidence>
<accession>R1GFD2</accession>
<gene>
    <name evidence="2" type="ORF">H480_03663</name>
</gene>
<dbReference type="Proteomes" id="UP000014139">
    <property type="component" value="Unassembled WGS sequence"/>
</dbReference>
<dbReference type="InterPro" id="IPR027417">
    <property type="entry name" value="P-loop_NTPase"/>
</dbReference>
<dbReference type="InterPro" id="IPR007111">
    <property type="entry name" value="NACHT_NTPase"/>
</dbReference>
<dbReference type="Pfam" id="PF05729">
    <property type="entry name" value="NACHT"/>
    <property type="match status" value="1"/>
</dbReference>
<name>R1GFD2_9PSEU</name>
<dbReference type="OrthoDB" id="5379188at2"/>
<dbReference type="SUPFAM" id="SSF52540">
    <property type="entry name" value="P-loop containing nucleoside triphosphate hydrolases"/>
    <property type="match status" value="1"/>
</dbReference>
<dbReference type="Gene3D" id="3.40.50.300">
    <property type="entry name" value="P-loop containing nucleotide triphosphate hydrolases"/>
    <property type="match status" value="1"/>
</dbReference>
<sequence>MTYLYEQLTDRTFQQLCQSLLTRNFPGTVCFPVGHTDGGRDAASSDKVTVYQVKWTEFPERIKDGTSWLKRALKSEEENIRELYEDGVRQYVMMTNIRGTAAPSSGQIDRFKQILDDTLGDLEDMALDCWWRNTLDRHLDNAHELQWAFPQVLSGPQALRILLEDVADVRAKARTETFLAYVAMQHADDLKLRFKQVELDTIEMIKLFVDVPAAPTFPSYVESSPSWREMISSSGLVERRVRVNWSDRDAVRSELGRIEAVPAARLILGPKAFNRILINGAPGQGKSTLLQYSCQLLRARLLDESIDEAFGSNAQVTSQRLPIKLELKEFIGWRQRSNGERGGSLEGMIADEISNLSGGADFTVTDLHGLLKSAPGFIALDGLDEVPDPTDRATVVEEIEAMSTRLARISPRTMIVVTSRPVDQRARSLSQKDFMHLTLQDIPQPLAEAYLEKWLAAQNLPAENADIVRRTWAQRRQDPHVQDLTRNVMQLSILLHLINSRGSSLPDRRTLLYDDYVRTLLDREAEKDARVAMYRDVLLDLHGYIAVHLHGEAERNHGNGLISEVHLNVLISEFQTLRGGGVSQGVEDLFAGVQRVVALVSRKEGYFEFEIQPLREYFAGRFLYNSAPYVLPGIVKAGQKHERLFALLQRPYWSNVLRFFAGCFTFGELDGLTQMISNSSSYIDISTAMTSRRLMATLLADRVFAENPLAEQASLRYALDVSGLRQLSASNVNFSLPATESVREFLAKIVEDVKAGDYMGARAYALRAIAPRELLVDESLRLLRGDLTDKDLNFFGFLRVAELLPRDEVREIIRVANGLQRLKVLQVLGQGNAEFDLAESVQDFSMCILNCLRDPKTSMIVDRRVLANNPITSSLQQLESYWHYLVYRSRRYSVSGGFGRWSTVRDKSPEEPQVVGSYSLDPAVMRMPLDLICELQSRTGDNWLTRRMAIAYAARGSRRLAGQASLFEQGDSLLIGVDLVALADFLRRDQATTHWWVDQYDAVIDSEEIERATWLLAVAVMCGPAQLVSLAKEFERAASTLPADWMRSIAATVDDLASEYGPGMLDQKFLMRKLFSDSPTMLLTVLPRFGQRPNWLFESAVSAVQALPEHQHLRDRIAGAKLRLVVSRARNEASKAELRSRLIDVAQCGLETPLVGGDLVQDGSGLIMPNEIAAEIIRTSDNWPASVVRIADLALRFDRSVRPLLDIIHGEEWFRMS</sequence>
<dbReference type="AlphaFoldDB" id="R1GFD2"/>
<reference evidence="2 3" key="1">
    <citation type="submission" date="2013-02" db="EMBL/GenBank/DDBJ databases">
        <title>Draft genome sequence of Amycolatopsis vancoresmycina strain DSM 44592T.</title>
        <authorList>
            <person name="Kumar S."/>
            <person name="Kaur N."/>
            <person name="Kaur C."/>
            <person name="Raghava G.P.S."/>
            <person name="Mayilraj S."/>
        </authorList>
    </citation>
    <scope>NUCLEOTIDE SEQUENCE [LARGE SCALE GENOMIC DNA]</scope>
    <source>
        <strain evidence="2 3">DSM 44592</strain>
    </source>
</reference>
<dbReference type="PATRIC" id="fig|1292037.4.peg.721"/>
<dbReference type="EMBL" id="AOUO01000035">
    <property type="protein sequence ID" value="EOD69918.1"/>
    <property type="molecule type" value="Genomic_DNA"/>
</dbReference>
<feature type="domain" description="NACHT" evidence="1">
    <location>
        <begin position="275"/>
        <end position="457"/>
    </location>
</feature>
<comment type="caution">
    <text evidence="2">The sequence shown here is derived from an EMBL/GenBank/DDBJ whole genome shotgun (WGS) entry which is preliminary data.</text>
</comment>
<evidence type="ECO:0000313" key="3">
    <source>
        <dbReference type="Proteomes" id="UP000014139"/>
    </source>
</evidence>
<keyword evidence="3" id="KW-1185">Reference proteome</keyword>
<proteinExistence type="predicted"/>
<evidence type="ECO:0000313" key="2">
    <source>
        <dbReference type="EMBL" id="EOD69918.1"/>
    </source>
</evidence>
<dbReference type="RefSeq" id="WP_003058622.1">
    <property type="nucleotide sequence ID" value="NZ_AOUO01000035.1"/>
</dbReference>
<protein>
    <submittedName>
        <fullName evidence="2">NTPase (NACHT family)-like protein</fullName>
    </submittedName>
</protein>